<dbReference type="InterPro" id="IPR006076">
    <property type="entry name" value="FAD-dep_OxRdtase"/>
</dbReference>
<dbReference type="RefSeq" id="WP_098408695.1">
    <property type="nucleotide sequence ID" value="NZ_PDJE01000001.1"/>
</dbReference>
<name>A0A2A9E008_9MICO</name>
<dbReference type="UniPathway" id="UPA00060"/>
<dbReference type="EC" id="1.4.3.19" evidence="5"/>
<comment type="caution">
    <text evidence="7">The sequence shown here is derived from an EMBL/GenBank/DDBJ whole genome shotgun (WGS) entry which is preliminary data.</text>
</comment>
<dbReference type="Proteomes" id="UP000221369">
    <property type="component" value="Unassembled WGS sequence"/>
</dbReference>
<evidence type="ECO:0000256" key="4">
    <source>
        <dbReference type="ARBA" id="ARBA00049872"/>
    </source>
</evidence>
<dbReference type="PANTHER" id="PTHR13847">
    <property type="entry name" value="SARCOSINE DEHYDROGENASE-RELATED"/>
    <property type="match status" value="1"/>
</dbReference>
<comment type="pathway">
    <text evidence="1">Cofactor biosynthesis; thiamine diphosphate biosynthesis.</text>
</comment>
<evidence type="ECO:0000256" key="1">
    <source>
        <dbReference type="ARBA" id="ARBA00004948"/>
    </source>
</evidence>
<proteinExistence type="predicted"/>
<evidence type="ECO:0000256" key="3">
    <source>
        <dbReference type="ARBA" id="ARBA00023002"/>
    </source>
</evidence>
<dbReference type="AlphaFoldDB" id="A0A2A9E008"/>
<gene>
    <name evidence="7" type="ORF">ATJ78_2694</name>
</gene>
<keyword evidence="8" id="KW-1185">Reference proteome</keyword>
<evidence type="ECO:0000259" key="6">
    <source>
        <dbReference type="Pfam" id="PF01266"/>
    </source>
</evidence>
<dbReference type="SUPFAM" id="SSF51905">
    <property type="entry name" value="FAD/NAD(P)-binding domain"/>
    <property type="match status" value="1"/>
</dbReference>
<dbReference type="GO" id="GO:0009228">
    <property type="term" value="P:thiamine biosynthetic process"/>
    <property type="evidence" value="ECO:0007669"/>
    <property type="project" value="UniProtKB-KW"/>
</dbReference>
<dbReference type="InterPro" id="IPR012727">
    <property type="entry name" value="Gly_oxidase_ThiO"/>
</dbReference>
<keyword evidence="3" id="KW-0560">Oxidoreductase</keyword>
<dbReference type="Gene3D" id="3.50.50.60">
    <property type="entry name" value="FAD/NAD(P)-binding domain"/>
    <property type="match status" value="1"/>
</dbReference>
<dbReference type="GO" id="GO:0043799">
    <property type="term" value="F:glycine oxidase activity"/>
    <property type="evidence" value="ECO:0007669"/>
    <property type="project" value="UniProtKB-EC"/>
</dbReference>
<dbReference type="InterPro" id="IPR036188">
    <property type="entry name" value="FAD/NAD-bd_sf"/>
</dbReference>
<evidence type="ECO:0000313" key="7">
    <source>
        <dbReference type="EMBL" id="PFG31715.1"/>
    </source>
</evidence>
<accession>A0A2A9E008</accession>
<evidence type="ECO:0000256" key="5">
    <source>
        <dbReference type="ARBA" id="ARBA00050018"/>
    </source>
</evidence>
<organism evidence="7 8">
    <name type="scientific">Paramicrobacterium agarici</name>
    <dbReference type="NCBI Taxonomy" id="630514"/>
    <lineage>
        <taxon>Bacteria</taxon>
        <taxon>Bacillati</taxon>
        <taxon>Actinomycetota</taxon>
        <taxon>Actinomycetes</taxon>
        <taxon>Micrococcales</taxon>
        <taxon>Microbacteriaceae</taxon>
        <taxon>Paramicrobacterium</taxon>
    </lineage>
</organism>
<keyword evidence="2" id="KW-0784">Thiamine biosynthesis</keyword>
<feature type="domain" description="FAD dependent oxidoreductase" evidence="6">
    <location>
        <begin position="3"/>
        <end position="346"/>
    </location>
</feature>
<dbReference type="EMBL" id="PDJE01000001">
    <property type="protein sequence ID" value="PFG31715.1"/>
    <property type="molecule type" value="Genomic_DNA"/>
</dbReference>
<dbReference type="GO" id="GO:0009229">
    <property type="term" value="P:thiamine diphosphate biosynthetic process"/>
    <property type="evidence" value="ECO:0007669"/>
    <property type="project" value="UniProtKB-UniPathway"/>
</dbReference>
<dbReference type="Gene3D" id="3.30.9.10">
    <property type="entry name" value="D-Amino Acid Oxidase, subunit A, domain 2"/>
    <property type="match status" value="1"/>
</dbReference>
<evidence type="ECO:0000313" key="8">
    <source>
        <dbReference type="Proteomes" id="UP000221369"/>
    </source>
</evidence>
<comment type="catalytic activity">
    <reaction evidence="4">
        <text>glycine + O2 + H2O = glyoxylate + H2O2 + NH4(+)</text>
        <dbReference type="Rhea" id="RHEA:11532"/>
        <dbReference type="ChEBI" id="CHEBI:15377"/>
        <dbReference type="ChEBI" id="CHEBI:15379"/>
        <dbReference type="ChEBI" id="CHEBI:16240"/>
        <dbReference type="ChEBI" id="CHEBI:28938"/>
        <dbReference type="ChEBI" id="CHEBI:36655"/>
        <dbReference type="ChEBI" id="CHEBI:57305"/>
        <dbReference type="EC" id="1.4.3.19"/>
    </reaction>
</comment>
<reference evidence="7 8" key="1">
    <citation type="submission" date="2017-10" db="EMBL/GenBank/DDBJ databases">
        <title>Sequencing the genomes of 1000 actinobacteria strains.</title>
        <authorList>
            <person name="Klenk H.-P."/>
        </authorList>
    </citation>
    <scope>NUCLEOTIDE SEQUENCE [LARGE SCALE GENOMIC DNA]</scope>
    <source>
        <strain evidence="7 8">DSM 21798</strain>
    </source>
</reference>
<dbReference type="GO" id="GO:0005737">
    <property type="term" value="C:cytoplasm"/>
    <property type="evidence" value="ECO:0007669"/>
    <property type="project" value="TreeGrafter"/>
</dbReference>
<dbReference type="Pfam" id="PF01266">
    <property type="entry name" value="DAO"/>
    <property type="match status" value="1"/>
</dbReference>
<dbReference type="GO" id="GO:0050660">
    <property type="term" value="F:flavin adenine dinucleotide binding"/>
    <property type="evidence" value="ECO:0007669"/>
    <property type="project" value="InterPro"/>
</dbReference>
<evidence type="ECO:0000256" key="2">
    <source>
        <dbReference type="ARBA" id="ARBA00022977"/>
    </source>
</evidence>
<dbReference type="SUPFAM" id="SSF54373">
    <property type="entry name" value="FAD-linked reductases, C-terminal domain"/>
    <property type="match status" value="1"/>
</dbReference>
<dbReference type="NCBIfam" id="TIGR02352">
    <property type="entry name" value="thiamin_ThiO"/>
    <property type="match status" value="1"/>
</dbReference>
<dbReference type="PANTHER" id="PTHR13847:SF289">
    <property type="entry name" value="GLYCINE OXIDASE"/>
    <property type="match status" value="1"/>
</dbReference>
<sequence>MHAVVVGAGIIGLATAWTLADRGWAVTIVDPRPGEGASYAAAGMLAPASEVVWGQSPLHPLMRASADQYPVFAERLAAASGHDLGYTQTETLVCAADVADMASLRELSALQRSLGETVELISGTSARTLEPALGPGVSAAVRIGGDHSIDPRRVTAALIALMSGSIVRRHAVALVSDGRRTRGVALDNGQNIQADQVVICAGADTGSIEGMPDVPVRRVWGDVVRLSAPQRLQPLVTRTIRALVRGRAVYLVPRTDGSLVLGATTREDELAGISAGGVHQLLRDIEQVVPGVLECEITDVTARARPGSPDDLPLIGRVDDGCVVSTGYFRHGILLAPLGARLTADLAAGEAGDAETLSIVASDRFAPATRKEERV</sequence>
<protein>
    <recommendedName>
        <fullName evidence="5">glycine oxidase</fullName>
        <ecNumber evidence="5">1.4.3.19</ecNumber>
    </recommendedName>
</protein>